<comment type="subcellular location">
    <subcellularLocation>
        <location evidence="5">Cytoplasm</location>
    </subcellularLocation>
</comment>
<feature type="binding site" evidence="5">
    <location>
        <position position="20"/>
    </location>
    <ligand>
        <name>ATP</name>
        <dbReference type="ChEBI" id="CHEBI:30616"/>
    </ligand>
</feature>
<dbReference type="SMART" id="SM01086">
    <property type="entry name" value="ClpB_D2-small"/>
    <property type="match status" value="1"/>
</dbReference>
<dbReference type="Proteomes" id="UP001054801">
    <property type="component" value="Chromosome"/>
</dbReference>
<dbReference type="InterPro" id="IPR027417">
    <property type="entry name" value="P-loop_NTPase"/>
</dbReference>
<proteinExistence type="inferred from homology"/>
<evidence type="ECO:0000256" key="3">
    <source>
        <dbReference type="ARBA" id="ARBA00022840"/>
    </source>
</evidence>
<dbReference type="GO" id="GO:0006508">
    <property type="term" value="P:proteolysis"/>
    <property type="evidence" value="ECO:0007669"/>
    <property type="project" value="UniProtKB-KW"/>
</dbReference>
<evidence type="ECO:0000259" key="6">
    <source>
        <dbReference type="SMART" id="SM00382"/>
    </source>
</evidence>
<dbReference type="InterPro" id="IPR003593">
    <property type="entry name" value="AAA+_ATPase"/>
</dbReference>
<dbReference type="Pfam" id="PF00004">
    <property type="entry name" value="AAA"/>
    <property type="match status" value="1"/>
</dbReference>
<feature type="domain" description="Clp ATPase C-terminal" evidence="7">
    <location>
        <begin position="348"/>
        <end position="446"/>
    </location>
</feature>
<comment type="subunit">
    <text evidence="5">A double ring-shaped homohexamer of HslV is capped on each side by a ring-shaped HslU homohexamer. The assembly of the HslU/HslV complex is dependent on binding of ATP.</text>
</comment>
<sequence>MSVGTMTPREIVQELDKHVIGQDKAKRSVAIALRNRWRRQQLDDALRPEVTPKNILMIGPTGVGKTEIARRLAKLANAPFIKVEATKFTEVGYVGKEVDSIIRDLADMAMKMMREQEVAKVNYRAQEAAEERILDILLPAPRKETPVNEWLSSGDDEPAKPVREDSVTRQKFRKKLREGELNDKEIELDVAVGGASVEIMTPPGMEEMASQLQSMFQNIGSNKKRKRKMKIKDALKVLTEEEAHKMVNEEELKQRALFAVEQTGIVFLDEIDKVARSGQTSGADVSREGVQRDLLPLIEGCTVNTKYGMVKTDHILFIASGAFHVAKPSDLIPELQGRLPIRVEMDALSANDFERILTEPNASLTEQYEGLLATEGVKLTFAPDAIRRIAEIAFEVNERTENIGARRLHTVVERLLENVLFEAPDCDDQMTVDAAYVNQILGELVKDEDLSRYIL</sequence>
<dbReference type="NCBIfam" id="NF003544">
    <property type="entry name" value="PRK05201.1"/>
    <property type="match status" value="1"/>
</dbReference>
<evidence type="ECO:0000313" key="8">
    <source>
        <dbReference type="EMBL" id="UJS25444.1"/>
    </source>
</evidence>
<dbReference type="GO" id="GO:0008233">
    <property type="term" value="F:peptidase activity"/>
    <property type="evidence" value="ECO:0007669"/>
    <property type="project" value="UniProtKB-KW"/>
</dbReference>
<dbReference type="EMBL" id="CP091244">
    <property type="protein sequence ID" value="UJS25444.1"/>
    <property type="molecule type" value="Genomic_DNA"/>
</dbReference>
<feature type="binding site" evidence="5">
    <location>
        <position position="269"/>
    </location>
    <ligand>
        <name>ATP</name>
        <dbReference type="ChEBI" id="CHEBI:30616"/>
    </ligand>
</feature>
<keyword evidence="9" id="KW-1185">Reference proteome</keyword>
<reference evidence="8" key="1">
    <citation type="journal article" date="2022" name="Microorganisms">
        <title>Two New Species of Filamentous Sulfur Bacteria of the Genus Thiothrix, Thiothrix winogradskyi sp. nov. and 'Candidatus Thiothrix sulfatifontis' sp. nov.</title>
        <authorList>
            <person name="Ravin N.V."/>
            <person name="Rossetti S."/>
            <person name="Beletsky A.V."/>
            <person name="Kadnikov V.V."/>
            <person name="Rudenko T.S."/>
            <person name="Smolyakov D.D."/>
            <person name="Moskvitina M.I."/>
            <person name="Gureeva M.V."/>
            <person name="Mardanov A.V."/>
            <person name="Grabovich M.Y."/>
        </authorList>
    </citation>
    <scope>NUCLEOTIDE SEQUENCE</scope>
    <source>
        <strain evidence="8">CT3</strain>
    </source>
</reference>
<keyword evidence="2 5" id="KW-0547">Nucleotide-binding</keyword>
<keyword evidence="5" id="KW-0963">Cytoplasm</keyword>
<accession>A0ABY3T1P0</accession>
<comment type="similarity">
    <text evidence="1 5">Belongs to the ClpX chaperone family. HslU subfamily.</text>
</comment>
<feature type="binding site" evidence="5">
    <location>
        <position position="406"/>
    </location>
    <ligand>
        <name>ATP</name>
        <dbReference type="ChEBI" id="CHEBI:30616"/>
    </ligand>
</feature>
<evidence type="ECO:0000256" key="2">
    <source>
        <dbReference type="ARBA" id="ARBA00022741"/>
    </source>
</evidence>
<name>A0ABY3T1P0_9GAMM</name>
<dbReference type="PANTHER" id="PTHR48102">
    <property type="entry name" value="ATP-DEPENDENT CLP PROTEASE ATP-BINDING SUBUNIT CLPX-LIKE, MITOCHONDRIAL-RELATED"/>
    <property type="match status" value="1"/>
</dbReference>
<dbReference type="NCBIfam" id="TIGR00390">
    <property type="entry name" value="hslU"/>
    <property type="match status" value="1"/>
</dbReference>
<evidence type="ECO:0000256" key="5">
    <source>
        <dbReference type="HAMAP-Rule" id="MF_00249"/>
    </source>
</evidence>
<dbReference type="Gene3D" id="3.40.50.300">
    <property type="entry name" value="P-loop containing nucleotide triphosphate hydrolases"/>
    <property type="match status" value="2"/>
</dbReference>
<dbReference type="SMART" id="SM00382">
    <property type="entry name" value="AAA"/>
    <property type="match status" value="1"/>
</dbReference>
<keyword evidence="4 5" id="KW-0143">Chaperone</keyword>
<gene>
    <name evidence="5 8" type="primary">hslU</name>
    <name evidence="8" type="ORF">L2Y54_05230</name>
</gene>
<organism evidence="8 9">
    <name type="scientific">Thiothrix winogradskyi</name>
    <dbReference type="NCBI Taxonomy" id="96472"/>
    <lineage>
        <taxon>Bacteria</taxon>
        <taxon>Pseudomonadati</taxon>
        <taxon>Pseudomonadota</taxon>
        <taxon>Gammaproteobacteria</taxon>
        <taxon>Thiotrichales</taxon>
        <taxon>Thiotrichaceae</taxon>
        <taxon>Thiothrix</taxon>
    </lineage>
</organism>
<evidence type="ECO:0000313" key="9">
    <source>
        <dbReference type="Proteomes" id="UP001054801"/>
    </source>
</evidence>
<dbReference type="RefSeq" id="WP_236500690.1">
    <property type="nucleotide sequence ID" value="NZ_CP091244.1"/>
</dbReference>
<dbReference type="PANTHER" id="PTHR48102:SF3">
    <property type="entry name" value="ATP-DEPENDENT PROTEASE ATPASE SUBUNIT HSLU"/>
    <property type="match status" value="1"/>
</dbReference>
<keyword evidence="3 5" id="KW-0067">ATP-binding</keyword>
<dbReference type="Gene3D" id="1.10.8.60">
    <property type="match status" value="1"/>
</dbReference>
<feature type="domain" description="AAA+ ATPase" evidence="6">
    <location>
        <begin position="51"/>
        <end position="349"/>
    </location>
</feature>
<dbReference type="Pfam" id="PF07724">
    <property type="entry name" value="AAA_2"/>
    <property type="match status" value="1"/>
</dbReference>
<dbReference type="HAMAP" id="MF_00249">
    <property type="entry name" value="HslU"/>
    <property type="match status" value="1"/>
</dbReference>
<dbReference type="InterPro" id="IPR003959">
    <property type="entry name" value="ATPase_AAA_core"/>
</dbReference>
<keyword evidence="8" id="KW-0645">Protease</keyword>
<evidence type="ECO:0000256" key="4">
    <source>
        <dbReference type="ARBA" id="ARBA00023186"/>
    </source>
</evidence>
<dbReference type="InterPro" id="IPR050052">
    <property type="entry name" value="ATP-dep_Clp_protease_ClpX"/>
</dbReference>
<feature type="binding site" evidence="5">
    <location>
        <position position="334"/>
    </location>
    <ligand>
        <name>ATP</name>
        <dbReference type="ChEBI" id="CHEBI:30616"/>
    </ligand>
</feature>
<dbReference type="SUPFAM" id="SSF52540">
    <property type="entry name" value="P-loop containing nucleoside triphosphate hydrolases"/>
    <property type="match status" value="1"/>
</dbReference>
<comment type="function">
    <text evidence="5">ATPase subunit of a proteasome-like degradation complex; this subunit has chaperone activity. The binding of ATP and its subsequent hydrolysis by HslU are essential for unfolding of protein substrates subsequently hydrolyzed by HslV. HslU recognizes the N-terminal part of its protein substrates and unfolds these before they are guided to HslV for hydrolysis.</text>
</comment>
<evidence type="ECO:0000259" key="7">
    <source>
        <dbReference type="SMART" id="SM01086"/>
    </source>
</evidence>
<dbReference type="Gene3D" id="1.10.8.10">
    <property type="entry name" value="DNA helicase RuvA subunit, C-terminal domain"/>
    <property type="match status" value="1"/>
</dbReference>
<dbReference type="CDD" id="cd19498">
    <property type="entry name" value="RecA-like_HslU"/>
    <property type="match status" value="1"/>
</dbReference>
<feature type="binding site" evidence="5">
    <location>
        <begin position="62"/>
        <end position="67"/>
    </location>
    <ligand>
        <name>ATP</name>
        <dbReference type="ChEBI" id="CHEBI:30616"/>
    </ligand>
</feature>
<dbReference type="InterPro" id="IPR019489">
    <property type="entry name" value="Clp_ATPase_C"/>
</dbReference>
<dbReference type="Pfam" id="PF10431">
    <property type="entry name" value="ClpB_D2-small"/>
    <property type="match status" value="1"/>
</dbReference>
<evidence type="ECO:0000256" key="1">
    <source>
        <dbReference type="ARBA" id="ARBA00009771"/>
    </source>
</evidence>
<protein>
    <recommendedName>
        <fullName evidence="5">ATP-dependent protease ATPase subunit HslU</fullName>
    </recommendedName>
    <alternativeName>
        <fullName evidence="5">Unfoldase HslU</fullName>
    </alternativeName>
</protein>
<keyword evidence="8" id="KW-0378">Hydrolase</keyword>
<dbReference type="InterPro" id="IPR004491">
    <property type="entry name" value="HslU"/>
</dbReference>